<dbReference type="Proteomes" id="UP000198854">
    <property type="component" value="Unassembled WGS sequence"/>
</dbReference>
<proteinExistence type="inferred from homology"/>
<dbReference type="PANTHER" id="PTHR30386:SF18">
    <property type="entry name" value="INNER MEMBRANE PROTEIN YIAV-RELATED"/>
    <property type="match status" value="1"/>
</dbReference>
<dbReference type="RefSeq" id="WP_093273108.1">
    <property type="nucleotide sequence ID" value="NZ_FNDD01000010.1"/>
</dbReference>
<reference evidence="5 6" key="1">
    <citation type="submission" date="2016-10" db="EMBL/GenBank/DDBJ databases">
        <authorList>
            <person name="de Groot N.N."/>
        </authorList>
    </citation>
    <scope>NUCLEOTIDE SEQUENCE [LARGE SCALE GENOMIC DNA]</scope>
    <source>
        <strain evidence="5 6">CGMCC 1.10228</strain>
    </source>
</reference>
<gene>
    <name evidence="5" type="ORF">SAMN04488136_110110</name>
</gene>
<dbReference type="STRING" id="861298.SAMN04488136_110110"/>
<evidence type="ECO:0000256" key="2">
    <source>
        <dbReference type="SAM" id="Coils"/>
    </source>
</evidence>
<protein>
    <submittedName>
        <fullName evidence="5">Multidrug resistance efflux pump</fullName>
    </submittedName>
</protein>
<dbReference type="InterPro" id="IPR058625">
    <property type="entry name" value="MdtA-like_BSH"/>
</dbReference>
<evidence type="ECO:0000313" key="5">
    <source>
        <dbReference type="EMBL" id="SDH20033.1"/>
    </source>
</evidence>
<dbReference type="EMBL" id="FNDD01000010">
    <property type="protein sequence ID" value="SDH20033.1"/>
    <property type="molecule type" value="Genomic_DNA"/>
</dbReference>
<comment type="similarity">
    <text evidence="1">Belongs to the membrane fusion protein (MFP) (TC 8.A.1) family.</text>
</comment>
<dbReference type="OrthoDB" id="286173at2"/>
<evidence type="ECO:0000313" key="6">
    <source>
        <dbReference type="Proteomes" id="UP000198854"/>
    </source>
</evidence>
<dbReference type="Gene3D" id="1.10.287.470">
    <property type="entry name" value="Helix hairpin bin"/>
    <property type="match status" value="1"/>
</dbReference>
<feature type="coiled-coil region" evidence="2">
    <location>
        <begin position="103"/>
        <end position="130"/>
    </location>
</feature>
<dbReference type="Pfam" id="PF25917">
    <property type="entry name" value="BSH_RND"/>
    <property type="match status" value="1"/>
</dbReference>
<organism evidence="5 6">
    <name type="scientific">Vibrio xiamenensis</name>
    <dbReference type="NCBI Taxonomy" id="861298"/>
    <lineage>
        <taxon>Bacteria</taxon>
        <taxon>Pseudomonadati</taxon>
        <taxon>Pseudomonadota</taxon>
        <taxon>Gammaproteobacteria</taxon>
        <taxon>Vibrionales</taxon>
        <taxon>Vibrionaceae</taxon>
        <taxon>Vibrio</taxon>
    </lineage>
</organism>
<sequence length="376" mass="41583">MDLLLILTYTAICITIFKVFRIPLNKWSVPTAILGGVVLVGTLILLMNYNHPFTAIGGQVYTTTPVMPTVRGKVISVDVKPNQEVEAGTPLFHIDPTPFIAKVTQAKAALAEASQDVLELEATYKAAQSNTVQATADRDRTKREYERYNQGFKKGAFTEQQVDTRHQSYLAAEAALEASRASEQQAKLAYTAEIDGENTGVASLKAALDQAQFNLDETVVRAPTKGFVTHVALRPGMMAVPLPLAPVMTFVHTEEHHYIAAFRQNSLQRLKAGYEAEFVFRAVPGKVFEGKVIEVLPAIAEGQIQATGKLYGTEALQTTGRVMVKLKITDDMSDYHIPLGTNAEVAVFSDHFEHVSIMRKVLIRMESWKNFLYLDH</sequence>
<keyword evidence="6" id="KW-1185">Reference proteome</keyword>
<name>A0A1G8AGQ2_9VIBR</name>
<dbReference type="SUPFAM" id="SSF111369">
    <property type="entry name" value="HlyD-like secretion proteins"/>
    <property type="match status" value="2"/>
</dbReference>
<dbReference type="PANTHER" id="PTHR30386">
    <property type="entry name" value="MEMBRANE FUSION SUBUNIT OF EMRAB-TOLC MULTIDRUG EFFLUX PUMP"/>
    <property type="match status" value="1"/>
</dbReference>
<evidence type="ECO:0000259" key="4">
    <source>
        <dbReference type="Pfam" id="PF25917"/>
    </source>
</evidence>
<dbReference type="AlphaFoldDB" id="A0A1G8AGQ2"/>
<keyword evidence="3" id="KW-0472">Membrane</keyword>
<keyword evidence="3" id="KW-1133">Transmembrane helix</keyword>
<feature type="transmembrane region" description="Helical" evidence="3">
    <location>
        <begin position="31"/>
        <end position="49"/>
    </location>
</feature>
<evidence type="ECO:0000256" key="1">
    <source>
        <dbReference type="ARBA" id="ARBA00009477"/>
    </source>
</evidence>
<dbReference type="Gene3D" id="2.40.50.100">
    <property type="match status" value="1"/>
</dbReference>
<dbReference type="Gene3D" id="2.40.30.170">
    <property type="match status" value="1"/>
</dbReference>
<dbReference type="InterPro" id="IPR050739">
    <property type="entry name" value="MFP"/>
</dbReference>
<keyword evidence="2" id="KW-0175">Coiled coil</keyword>
<evidence type="ECO:0000256" key="3">
    <source>
        <dbReference type="SAM" id="Phobius"/>
    </source>
</evidence>
<keyword evidence="3" id="KW-0812">Transmembrane</keyword>
<accession>A0A1G8AGQ2</accession>
<feature type="domain" description="Multidrug resistance protein MdtA-like barrel-sandwich hybrid" evidence="4">
    <location>
        <begin position="65"/>
        <end position="237"/>
    </location>
</feature>